<dbReference type="KEGG" id="bhz:ACR54_02351"/>
<evidence type="ECO:0008006" key="3">
    <source>
        <dbReference type="Google" id="ProtNLM"/>
    </source>
</evidence>
<organism evidence="1 2">
    <name type="scientific">Bordetella hinzii</name>
    <dbReference type="NCBI Taxonomy" id="103855"/>
    <lineage>
        <taxon>Bacteria</taxon>
        <taxon>Pseudomonadati</taxon>
        <taxon>Pseudomonadota</taxon>
        <taxon>Betaproteobacteria</taxon>
        <taxon>Burkholderiales</taxon>
        <taxon>Alcaligenaceae</taxon>
        <taxon>Bordetella</taxon>
    </lineage>
</organism>
<reference evidence="2" key="1">
    <citation type="submission" date="2017-10" db="EMBL/GenBank/DDBJ databases">
        <title>Whole genome sequencing of various Bordetella species.</title>
        <authorList>
            <person name="Weigand M.R."/>
            <person name="Loparev V."/>
            <person name="Peng Y."/>
            <person name="Bowden K.E."/>
            <person name="Tondella M.L."/>
            <person name="Williams M.M."/>
        </authorList>
    </citation>
    <scope>NUCLEOTIDE SEQUENCE [LARGE SCALE GENOMIC DNA]</scope>
    <source>
        <strain evidence="2">H720</strain>
    </source>
</reference>
<gene>
    <name evidence="1" type="ORF">CS347_19295</name>
</gene>
<evidence type="ECO:0000313" key="2">
    <source>
        <dbReference type="Proteomes" id="UP000282741"/>
    </source>
</evidence>
<dbReference type="EMBL" id="CP024172">
    <property type="protein sequence ID" value="AZW18751.1"/>
    <property type="molecule type" value="Genomic_DNA"/>
</dbReference>
<dbReference type="RefSeq" id="WP_029580929.1">
    <property type="nucleotide sequence ID" value="NZ_CP012076.1"/>
</dbReference>
<protein>
    <recommendedName>
        <fullName evidence="3">SCP2 domain-containing protein</fullName>
    </recommendedName>
</protein>
<proteinExistence type="predicted"/>
<dbReference type="AlphaFoldDB" id="A0AAN1RZ14"/>
<accession>A0AAN1RZ14</accession>
<dbReference type="Proteomes" id="UP000282741">
    <property type="component" value="Chromosome"/>
</dbReference>
<name>A0AAN1RZ14_9BORD</name>
<dbReference type="GeneID" id="92993746"/>
<sequence>MTRAPDLFDPAVLAAWTRLASDDAFVARHAILADLRLGLRNTSSGQALWLSADGERVQGGPGLDGVAFTLEGPQDAFDDLARGFPFNRLVRQHRLTVGGDMRRCVQNWLLVYAITRLTARLNPQEEA</sequence>
<evidence type="ECO:0000313" key="1">
    <source>
        <dbReference type="EMBL" id="AZW18751.1"/>
    </source>
</evidence>